<feature type="compositionally biased region" description="Basic and acidic residues" evidence="1">
    <location>
        <begin position="83"/>
        <end position="96"/>
    </location>
</feature>
<feature type="region of interest" description="Disordered" evidence="1">
    <location>
        <begin position="83"/>
        <end position="103"/>
    </location>
</feature>
<sequence>MNLWRQLVKASEPVLFLTLTEAGQTVEEATRALTTFMQALRCGSKGRFRGHVGAHLAYSVEYRAVLERHANVDTRDDVSVLDNRKVEGGEGNKEQEWDMFSQL</sequence>
<reference evidence="3" key="1">
    <citation type="submission" date="2018-12" db="EMBL/GenBank/DDBJ databases">
        <title>Tengunoibacter tsumagoiensis gen. nov., sp. nov., Dictyobacter kobayashii sp. nov., D. alpinus sp. nov., and D. joshuensis sp. nov. and description of Dictyobacteraceae fam. nov. within the order Ktedonobacterales isolated from Tengu-no-mugimeshi.</title>
        <authorList>
            <person name="Wang C.M."/>
            <person name="Zheng Y."/>
            <person name="Sakai Y."/>
            <person name="Toyoda A."/>
            <person name="Minakuchi Y."/>
            <person name="Abe K."/>
            <person name="Yokota A."/>
            <person name="Yabe S."/>
        </authorList>
    </citation>
    <scope>NUCLEOTIDE SEQUENCE [LARGE SCALE GENOMIC DNA]</scope>
    <source>
        <strain evidence="3">S-27</strain>
    </source>
</reference>
<dbReference type="AlphaFoldDB" id="A0A401ZC07"/>
<name>A0A401ZC07_9CHLR</name>
<evidence type="ECO:0000256" key="1">
    <source>
        <dbReference type="SAM" id="MobiDB-lite"/>
    </source>
</evidence>
<accession>A0A401ZC07</accession>
<keyword evidence="3" id="KW-1185">Reference proteome</keyword>
<protein>
    <submittedName>
        <fullName evidence="2">Uncharacterized protein</fullName>
    </submittedName>
</protein>
<gene>
    <name evidence="2" type="ORF">KDAU_15770</name>
</gene>
<dbReference type="Proteomes" id="UP000287224">
    <property type="component" value="Unassembled WGS sequence"/>
</dbReference>
<proteinExistence type="predicted"/>
<evidence type="ECO:0000313" key="3">
    <source>
        <dbReference type="Proteomes" id="UP000287224"/>
    </source>
</evidence>
<organism evidence="2 3">
    <name type="scientific">Dictyobacter aurantiacus</name>
    <dbReference type="NCBI Taxonomy" id="1936993"/>
    <lineage>
        <taxon>Bacteria</taxon>
        <taxon>Bacillati</taxon>
        <taxon>Chloroflexota</taxon>
        <taxon>Ktedonobacteria</taxon>
        <taxon>Ktedonobacterales</taxon>
        <taxon>Dictyobacteraceae</taxon>
        <taxon>Dictyobacter</taxon>
    </lineage>
</organism>
<evidence type="ECO:0000313" key="2">
    <source>
        <dbReference type="EMBL" id="GCE04248.1"/>
    </source>
</evidence>
<comment type="caution">
    <text evidence="2">The sequence shown here is derived from an EMBL/GenBank/DDBJ whole genome shotgun (WGS) entry which is preliminary data.</text>
</comment>
<dbReference type="EMBL" id="BIFQ01000001">
    <property type="protein sequence ID" value="GCE04248.1"/>
    <property type="molecule type" value="Genomic_DNA"/>
</dbReference>